<dbReference type="RefSeq" id="WP_148774215.1">
    <property type="nucleotide sequence ID" value="NZ_VSSS01000032.1"/>
</dbReference>
<gene>
    <name evidence="2" type="ORF">FXB40_21740</name>
</gene>
<sequence>MLRTRICLAAMLLAASLHTASAQTAAAPAAPAPAATTDAKPPGKMKLTMQKLKDMKAKWTANKPKLKACRAEVKAKGLIGDDRWFYIQDCMDKT</sequence>
<evidence type="ECO:0000313" key="2">
    <source>
        <dbReference type="EMBL" id="TYL93454.1"/>
    </source>
</evidence>
<protein>
    <submittedName>
        <fullName evidence="2">Uncharacterized protein</fullName>
    </submittedName>
</protein>
<dbReference type="AlphaFoldDB" id="A0A5D3KNA0"/>
<evidence type="ECO:0000256" key="1">
    <source>
        <dbReference type="SAM" id="SignalP"/>
    </source>
</evidence>
<organism evidence="2 3">
    <name type="scientific">Bradyrhizobium rifense</name>
    <dbReference type="NCBI Taxonomy" id="515499"/>
    <lineage>
        <taxon>Bacteria</taxon>
        <taxon>Pseudomonadati</taxon>
        <taxon>Pseudomonadota</taxon>
        <taxon>Alphaproteobacteria</taxon>
        <taxon>Hyphomicrobiales</taxon>
        <taxon>Nitrobacteraceae</taxon>
        <taxon>Bradyrhizobium</taxon>
    </lineage>
</organism>
<keyword evidence="1" id="KW-0732">Signal</keyword>
<evidence type="ECO:0000313" key="3">
    <source>
        <dbReference type="Proteomes" id="UP000324758"/>
    </source>
</evidence>
<proteinExistence type="predicted"/>
<dbReference type="OrthoDB" id="8243546at2"/>
<dbReference type="Proteomes" id="UP000324758">
    <property type="component" value="Unassembled WGS sequence"/>
</dbReference>
<feature type="signal peptide" evidence="1">
    <location>
        <begin position="1"/>
        <end position="22"/>
    </location>
</feature>
<comment type="caution">
    <text evidence="2">The sequence shown here is derived from an EMBL/GenBank/DDBJ whole genome shotgun (WGS) entry which is preliminary data.</text>
</comment>
<name>A0A5D3KNA0_9BRAD</name>
<accession>A0A5D3KNA0</accession>
<dbReference type="EMBL" id="VSSS01000032">
    <property type="protein sequence ID" value="TYL93454.1"/>
    <property type="molecule type" value="Genomic_DNA"/>
</dbReference>
<reference evidence="2 3" key="1">
    <citation type="submission" date="2019-08" db="EMBL/GenBank/DDBJ databases">
        <title>Bradyrhizobium hipponensis sp. nov., a rhizobium isolated from a Lupinus angustifolius root nodule in Tunisia.</title>
        <authorList>
            <person name="Off K."/>
            <person name="Rejili M."/>
            <person name="Mars M."/>
            <person name="Brachmann A."/>
            <person name="Marin M."/>
        </authorList>
    </citation>
    <scope>NUCLEOTIDE SEQUENCE [LARGE SCALE GENOMIC DNA]</scope>
    <source>
        <strain evidence="2 3">CTAW71</strain>
    </source>
</reference>
<feature type="chain" id="PRO_5022701467" evidence="1">
    <location>
        <begin position="23"/>
        <end position="94"/>
    </location>
</feature>
<keyword evidence="3" id="KW-1185">Reference proteome</keyword>